<dbReference type="GO" id="GO:0005858">
    <property type="term" value="C:axonemal dynein complex"/>
    <property type="evidence" value="ECO:0007669"/>
    <property type="project" value="TreeGrafter"/>
</dbReference>
<sequence length="346" mass="40318">MNSNYTLKFARRWCKKSKFKHSKVSNDQRLKEERELKKSTLDVRHYFILEIVANAVNMELSEVEDSIVEGTQIITMNRFFEENGTNKIIFFFSEPEKSDLIVGDTSKIKQNIRYRKKLFITDGDTHQLTNLSLIFLRIDTSKAINDANISNNIVFHVMSGEIIESRQKVMNERKVSFFVPDNCALTAEAINMIFKKIYIPCIVKSTDGWGDIKKSFIPVDFMTMRRKFIHSLESFSSILLEVKESVDKNVSLNMDVYPEFLQGIQSASDIIKISKNIEQFASCEECGIHWLKQIEQVLVESEQMRREADNIGPKAELEYWKKRTAKFNSLLDQIKLKRCRCNPHLK</sequence>
<evidence type="ECO:0000259" key="1">
    <source>
        <dbReference type="Pfam" id="PF08385"/>
    </source>
</evidence>
<dbReference type="PANTHER" id="PTHR46532">
    <property type="entry name" value="MALE FERTILITY FACTOR KL5"/>
    <property type="match status" value="1"/>
</dbReference>
<reference evidence="2 3" key="1">
    <citation type="submission" date="2016-04" db="EMBL/GenBank/DDBJ databases">
        <title>The genome of Intoshia linei affirms orthonectids as highly simplified spiralians.</title>
        <authorList>
            <person name="Mikhailov K.V."/>
            <person name="Slusarev G.S."/>
            <person name="Nikitin M.A."/>
            <person name="Logacheva M.D."/>
            <person name="Penin A."/>
            <person name="Aleoshin V."/>
            <person name="Panchin Y.V."/>
        </authorList>
    </citation>
    <scope>NUCLEOTIDE SEQUENCE [LARGE SCALE GENOMIC DNA]</scope>
    <source>
        <strain evidence="2">Intl2013</strain>
        <tissue evidence="2">Whole animal</tissue>
    </source>
</reference>
<dbReference type="GO" id="GO:0051959">
    <property type="term" value="F:dynein light intermediate chain binding"/>
    <property type="evidence" value="ECO:0007669"/>
    <property type="project" value="InterPro"/>
</dbReference>
<name>A0A177BBU8_9BILA</name>
<feature type="domain" description="Dynein heavy chain tail" evidence="1">
    <location>
        <begin position="283"/>
        <end position="340"/>
    </location>
</feature>
<dbReference type="Proteomes" id="UP000078046">
    <property type="component" value="Unassembled WGS sequence"/>
</dbReference>
<accession>A0A177BBU8</accession>
<protein>
    <recommendedName>
        <fullName evidence="1">Dynein heavy chain tail domain-containing protein</fullName>
    </recommendedName>
</protein>
<keyword evidence="3" id="KW-1185">Reference proteome</keyword>
<comment type="caution">
    <text evidence="2">The sequence shown here is derived from an EMBL/GenBank/DDBJ whole genome shotgun (WGS) entry which is preliminary data.</text>
</comment>
<dbReference type="EMBL" id="LWCA01000091">
    <property type="protein sequence ID" value="OAF70991.1"/>
    <property type="molecule type" value="Genomic_DNA"/>
</dbReference>
<dbReference type="GO" id="GO:0007018">
    <property type="term" value="P:microtubule-based movement"/>
    <property type="evidence" value="ECO:0007669"/>
    <property type="project" value="InterPro"/>
</dbReference>
<dbReference type="GO" id="GO:0045505">
    <property type="term" value="F:dynein intermediate chain binding"/>
    <property type="evidence" value="ECO:0007669"/>
    <property type="project" value="InterPro"/>
</dbReference>
<dbReference type="AlphaFoldDB" id="A0A177BBU8"/>
<dbReference type="OrthoDB" id="286107at2759"/>
<gene>
    <name evidence="2" type="ORF">A3Q56_01246</name>
</gene>
<evidence type="ECO:0000313" key="2">
    <source>
        <dbReference type="EMBL" id="OAF70991.1"/>
    </source>
</evidence>
<dbReference type="PANTHER" id="PTHR46532:SF13">
    <property type="entry name" value="CYTOPLASMIC DYNEIN 1 HEAVY CHAIN 1"/>
    <property type="match status" value="1"/>
</dbReference>
<dbReference type="InterPro" id="IPR026983">
    <property type="entry name" value="DHC"/>
</dbReference>
<proteinExistence type="predicted"/>
<evidence type="ECO:0000313" key="3">
    <source>
        <dbReference type="Proteomes" id="UP000078046"/>
    </source>
</evidence>
<dbReference type="Pfam" id="PF08385">
    <property type="entry name" value="DHC_N1"/>
    <property type="match status" value="1"/>
</dbReference>
<organism evidence="2 3">
    <name type="scientific">Intoshia linei</name>
    <dbReference type="NCBI Taxonomy" id="1819745"/>
    <lineage>
        <taxon>Eukaryota</taxon>
        <taxon>Metazoa</taxon>
        <taxon>Spiralia</taxon>
        <taxon>Lophotrochozoa</taxon>
        <taxon>Mesozoa</taxon>
        <taxon>Orthonectida</taxon>
        <taxon>Rhopaluridae</taxon>
        <taxon>Intoshia</taxon>
    </lineage>
</organism>
<dbReference type="InterPro" id="IPR013594">
    <property type="entry name" value="Dynein_heavy_tail"/>
</dbReference>